<feature type="compositionally biased region" description="Polar residues" evidence="1">
    <location>
        <begin position="65"/>
        <end position="84"/>
    </location>
</feature>
<evidence type="ECO:0000313" key="2">
    <source>
        <dbReference type="EMBL" id="KAJ9135027.1"/>
    </source>
</evidence>
<organism evidence="2 3">
    <name type="scientific">Hevea brasiliensis</name>
    <name type="common">Para rubber tree</name>
    <name type="synonym">Siphonia brasiliensis</name>
    <dbReference type="NCBI Taxonomy" id="3981"/>
    <lineage>
        <taxon>Eukaryota</taxon>
        <taxon>Viridiplantae</taxon>
        <taxon>Streptophyta</taxon>
        <taxon>Embryophyta</taxon>
        <taxon>Tracheophyta</taxon>
        <taxon>Spermatophyta</taxon>
        <taxon>Magnoliopsida</taxon>
        <taxon>eudicotyledons</taxon>
        <taxon>Gunneridae</taxon>
        <taxon>Pentapetalae</taxon>
        <taxon>rosids</taxon>
        <taxon>fabids</taxon>
        <taxon>Malpighiales</taxon>
        <taxon>Euphorbiaceae</taxon>
        <taxon>Crotonoideae</taxon>
        <taxon>Micrandreae</taxon>
        <taxon>Hevea</taxon>
    </lineage>
</organism>
<dbReference type="PANTHER" id="PTHR33067">
    <property type="entry name" value="RNA-DIRECTED DNA POLYMERASE-RELATED"/>
    <property type="match status" value="1"/>
</dbReference>
<dbReference type="PANTHER" id="PTHR33067:SF9">
    <property type="entry name" value="RNA-DIRECTED DNA POLYMERASE"/>
    <property type="match status" value="1"/>
</dbReference>
<evidence type="ECO:0000313" key="3">
    <source>
        <dbReference type="Proteomes" id="UP001174677"/>
    </source>
</evidence>
<sequence>MQANAVSTNSQHEDSYEGGYMNSEYSNFNELTEQMNNVNNGGNFNQRQPNNSYSNTYNPGWRNHPNFSWSNQQNQPINKQQGKLPSQLEMNPREHCKAVALRNGRTLVQPDIESTEKTIEKSKDQAEKKEEEAKKDQEEEARKTKKLPESYQPPQPFPQRFQKAKLDKQFGKFLEEILSKKRKLEDYGTVALTEECSAILQNKLPSKLKDPGSFSTPCIIGNKKIDKALCDLGASVRILENIPIKVGKFFIPVDFIILEMEEDV</sequence>
<proteinExistence type="predicted"/>
<feature type="region of interest" description="Disordered" evidence="1">
    <location>
        <begin position="64"/>
        <end position="84"/>
    </location>
</feature>
<evidence type="ECO:0008006" key="4">
    <source>
        <dbReference type="Google" id="ProtNLM"/>
    </source>
</evidence>
<name>A0ABQ9KCU1_HEVBR</name>
<reference evidence="2 3" key="1">
    <citation type="journal article" date="2023" name="Plant Biotechnol. J.">
        <title>Chromosome-level wild Hevea brasiliensis genome provides new tools for genomic-assisted breeding and valuable loci to elevate rubber yield.</title>
        <authorList>
            <person name="Cheng H."/>
            <person name="Song X."/>
            <person name="Hu Y."/>
            <person name="Wu T."/>
            <person name="Yang Q."/>
            <person name="An Z."/>
            <person name="Feng S."/>
            <person name="Deng Z."/>
            <person name="Wu W."/>
            <person name="Zeng X."/>
            <person name="Tu M."/>
            <person name="Wang X."/>
            <person name="Huang H."/>
        </authorList>
    </citation>
    <scope>NUCLEOTIDE SEQUENCE [LARGE SCALE GENOMIC DNA]</scope>
    <source>
        <strain evidence="2">MT/VB/25A 57/8</strain>
    </source>
</reference>
<dbReference type="Proteomes" id="UP001174677">
    <property type="component" value="Chromosome 18"/>
</dbReference>
<accession>A0ABQ9KCU1</accession>
<dbReference type="EMBL" id="JARPOI010000018">
    <property type="protein sequence ID" value="KAJ9135027.1"/>
    <property type="molecule type" value="Genomic_DNA"/>
</dbReference>
<gene>
    <name evidence="2" type="ORF">P3X46_032251</name>
</gene>
<keyword evidence="3" id="KW-1185">Reference proteome</keyword>
<protein>
    <recommendedName>
        <fullName evidence="4">Aspartic peptidase DDI1-type domain-containing protein</fullName>
    </recommendedName>
</protein>
<feature type="region of interest" description="Disordered" evidence="1">
    <location>
        <begin position="103"/>
        <end position="157"/>
    </location>
</feature>
<evidence type="ECO:0000256" key="1">
    <source>
        <dbReference type="SAM" id="MobiDB-lite"/>
    </source>
</evidence>
<comment type="caution">
    <text evidence="2">The sequence shown here is derived from an EMBL/GenBank/DDBJ whole genome shotgun (WGS) entry which is preliminary data.</text>
</comment>
<feature type="compositionally biased region" description="Basic and acidic residues" evidence="1">
    <location>
        <begin position="114"/>
        <end position="148"/>
    </location>
</feature>